<proteinExistence type="predicted"/>
<reference evidence="2" key="1">
    <citation type="submission" date="2020-08" db="EMBL/GenBank/DDBJ databases">
        <title>Multicomponent nature underlies the extraordinary mechanical properties of spider dragline silk.</title>
        <authorList>
            <person name="Kono N."/>
            <person name="Nakamura H."/>
            <person name="Mori M."/>
            <person name="Yoshida Y."/>
            <person name="Ohtoshi R."/>
            <person name="Malay A.D."/>
            <person name="Moran D.A.P."/>
            <person name="Tomita M."/>
            <person name="Numata K."/>
            <person name="Arakawa K."/>
        </authorList>
    </citation>
    <scope>NUCLEOTIDE SEQUENCE</scope>
</reference>
<evidence type="ECO:0000313" key="2">
    <source>
        <dbReference type="EMBL" id="GFT00750.1"/>
    </source>
</evidence>
<dbReference type="Proteomes" id="UP000887013">
    <property type="component" value="Unassembled WGS sequence"/>
</dbReference>
<protein>
    <submittedName>
        <fullName evidence="2">Uncharacterized protein</fullName>
    </submittedName>
</protein>
<comment type="caution">
    <text evidence="2">The sequence shown here is derived from an EMBL/GenBank/DDBJ whole genome shotgun (WGS) entry which is preliminary data.</text>
</comment>
<name>A0A8X6TCR3_NEPPI</name>
<accession>A0A8X6TCR3</accession>
<dbReference type="AlphaFoldDB" id="A0A8X6TCR3"/>
<feature type="compositionally biased region" description="Polar residues" evidence="1">
    <location>
        <begin position="164"/>
        <end position="198"/>
    </location>
</feature>
<sequence>MDSDLVSSRSSQDEMEQQPKGELLPSFLHPLNLDAITAKLECVTFSSDIFNICLLIDKKINELARVQFSCPKDKDKMIQLILKIQEEARLKFQALKSQEISSEVSYFREITDAWGFNPSENHKEFQSVSKKFKKHQFKDSQNSKRQKIATSNRFDAFSDDESIDMQTSPQKVSDINCPSNSNSQQNGIPSSLPTTSNITKKVKMPPITIDNPINTTALIKELQFTGIKLTARLTGNSMAGYISKEDISKG</sequence>
<keyword evidence="3" id="KW-1185">Reference proteome</keyword>
<gene>
    <name evidence="2" type="ORF">NPIL_304011</name>
</gene>
<organism evidence="2 3">
    <name type="scientific">Nephila pilipes</name>
    <name type="common">Giant wood spider</name>
    <name type="synonym">Nephila maculata</name>
    <dbReference type="NCBI Taxonomy" id="299642"/>
    <lineage>
        <taxon>Eukaryota</taxon>
        <taxon>Metazoa</taxon>
        <taxon>Ecdysozoa</taxon>
        <taxon>Arthropoda</taxon>
        <taxon>Chelicerata</taxon>
        <taxon>Arachnida</taxon>
        <taxon>Araneae</taxon>
        <taxon>Araneomorphae</taxon>
        <taxon>Entelegynae</taxon>
        <taxon>Araneoidea</taxon>
        <taxon>Nephilidae</taxon>
        <taxon>Nephila</taxon>
    </lineage>
</organism>
<evidence type="ECO:0000256" key="1">
    <source>
        <dbReference type="SAM" id="MobiDB-lite"/>
    </source>
</evidence>
<dbReference type="EMBL" id="BMAW01006826">
    <property type="protein sequence ID" value="GFT00750.1"/>
    <property type="molecule type" value="Genomic_DNA"/>
</dbReference>
<evidence type="ECO:0000313" key="3">
    <source>
        <dbReference type="Proteomes" id="UP000887013"/>
    </source>
</evidence>
<feature type="region of interest" description="Disordered" evidence="1">
    <location>
        <begin position="158"/>
        <end position="198"/>
    </location>
</feature>